<reference evidence="7" key="2">
    <citation type="journal article" date="2015" name="Gigascience">
        <title>Reconstructing a comprehensive transcriptome assembly of a white-pupal translocated strain of the pest fruit fly Bactrocera cucurbitae.</title>
        <authorList>
            <person name="Sim S.B."/>
            <person name="Calla B."/>
            <person name="Hall B."/>
            <person name="DeRego T."/>
            <person name="Geib S.M."/>
        </authorList>
    </citation>
    <scope>NUCLEOTIDE SEQUENCE</scope>
</reference>
<dbReference type="Pfam" id="PF05485">
    <property type="entry name" value="THAP"/>
    <property type="match status" value="1"/>
</dbReference>
<accession>A0A0A1XFK1</accession>
<keyword evidence="2 5" id="KW-0863">Zinc-finger</keyword>
<evidence type="ECO:0000256" key="2">
    <source>
        <dbReference type="ARBA" id="ARBA00022771"/>
    </source>
</evidence>
<keyword evidence="1" id="KW-0479">Metal-binding</keyword>
<sequence>MKCAVADCRSDNRSKASNCSFYIFPSHPALARKWVQFCRREDYFNPKTSFICMKHFKRDDFGNSLQYEMGYARNRLLNRGVVPSIYEDTSEEAEIRTTIALSPRKHTADTSETLEPFIKENMKIINLVKINPLVYTSISKKERQEIWKQIDKACGFKNPQSRKRWERLLSDFCLHILNVTKKTQPKDGLSTSNKKTVKFQDYCYFKDMLFILPFIKSIVGNANLSSIQEKIKNEGMLIDDVHVNINMETEVKLELETDPSEDIEEIAENNEIPSTSKSPTVTARNKAHRDYETTNHVKRTPIEIKIDNNVYQIEMSTSEDLETPNCDFKLKEHKNNTDRINTQKICSTNTTTYTFTTMGTMTDRKPVMTPYENLTPEEKSLKAFFDAMLHATQRLPEFHQRRIKGDLVKALRHQGVDITD</sequence>
<evidence type="ECO:0000256" key="4">
    <source>
        <dbReference type="ARBA" id="ARBA00023125"/>
    </source>
</evidence>
<dbReference type="GO" id="GO:0043565">
    <property type="term" value="F:sequence-specific DNA binding"/>
    <property type="evidence" value="ECO:0007669"/>
    <property type="project" value="InterPro"/>
</dbReference>
<evidence type="ECO:0000256" key="5">
    <source>
        <dbReference type="PROSITE-ProRule" id="PRU00309"/>
    </source>
</evidence>
<dbReference type="PANTHER" id="PTHR46600">
    <property type="entry name" value="THAP DOMAIN-CONTAINING"/>
    <property type="match status" value="1"/>
</dbReference>
<dbReference type="SUPFAM" id="SSF57716">
    <property type="entry name" value="Glucocorticoid receptor-like (DNA-binding domain)"/>
    <property type="match status" value="1"/>
</dbReference>
<proteinExistence type="predicted"/>
<keyword evidence="3" id="KW-0862">Zinc</keyword>
<reference evidence="7" key="1">
    <citation type="submission" date="2014-11" db="EMBL/GenBank/DDBJ databases">
        <authorList>
            <person name="Geib S."/>
        </authorList>
    </citation>
    <scope>NUCLEOTIDE SEQUENCE</scope>
</reference>
<protein>
    <submittedName>
        <fullName evidence="7">THAP domain-containing protein 2</fullName>
    </submittedName>
</protein>
<dbReference type="EMBL" id="GBXI01004108">
    <property type="protein sequence ID" value="JAD10184.1"/>
    <property type="molecule type" value="Transcribed_RNA"/>
</dbReference>
<dbReference type="InterPro" id="IPR006612">
    <property type="entry name" value="THAP_Znf"/>
</dbReference>
<evidence type="ECO:0000256" key="3">
    <source>
        <dbReference type="ARBA" id="ARBA00022833"/>
    </source>
</evidence>
<dbReference type="SMART" id="SM00692">
    <property type="entry name" value="DM3"/>
    <property type="match status" value="1"/>
</dbReference>
<keyword evidence="4 5" id="KW-0238">DNA-binding</keyword>
<dbReference type="AlphaFoldDB" id="A0A0A1XFK1"/>
<evidence type="ECO:0000259" key="6">
    <source>
        <dbReference type="PROSITE" id="PS50950"/>
    </source>
</evidence>
<dbReference type="InterPro" id="IPR038441">
    <property type="entry name" value="THAP_Znf_sf"/>
</dbReference>
<dbReference type="GO" id="GO:0008270">
    <property type="term" value="F:zinc ion binding"/>
    <property type="evidence" value="ECO:0007669"/>
    <property type="project" value="UniProtKB-KW"/>
</dbReference>
<name>A0A0A1XFK1_ZEUCU</name>
<dbReference type="PANTHER" id="PTHR46600:SF11">
    <property type="entry name" value="THAP DOMAIN-CONTAINING PROTEIN 10"/>
    <property type="match status" value="1"/>
</dbReference>
<feature type="domain" description="THAP-type" evidence="6">
    <location>
        <begin position="1"/>
        <end position="86"/>
    </location>
</feature>
<dbReference type="Gene3D" id="6.20.210.20">
    <property type="entry name" value="THAP domain"/>
    <property type="match status" value="1"/>
</dbReference>
<dbReference type="SMART" id="SM00980">
    <property type="entry name" value="THAP"/>
    <property type="match status" value="1"/>
</dbReference>
<organism evidence="7">
    <name type="scientific">Zeugodacus cucurbitae</name>
    <name type="common">Melon fruit fly</name>
    <name type="synonym">Bactrocera cucurbitae</name>
    <dbReference type="NCBI Taxonomy" id="28588"/>
    <lineage>
        <taxon>Eukaryota</taxon>
        <taxon>Metazoa</taxon>
        <taxon>Ecdysozoa</taxon>
        <taxon>Arthropoda</taxon>
        <taxon>Hexapoda</taxon>
        <taxon>Insecta</taxon>
        <taxon>Pterygota</taxon>
        <taxon>Neoptera</taxon>
        <taxon>Endopterygota</taxon>
        <taxon>Diptera</taxon>
        <taxon>Brachycera</taxon>
        <taxon>Muscomorpha</taxon>
        <taxon>Tephritoidea</taxon>
        <taxon>Tephritidae</taxon>
        <taxon>Zeugodacus</taxon>
        <taxon>Zeugodacus</taxon>
    </lineage>
</organism>
<dbReference type="PROSITE" id="PS50950">
    <property type="entry name" value="ZF_THAP"/>
    <property type="match status" value="1"/>
</dbReference>
<gene>
    <name evidence="7" type="primary">THAP2_1</name>
    <name evidence="7" type="ORF">g.22628</name>
</gene>
<evidence type="ECO:0000313" key="7">
    <source>
        <dbReference type="EMBL" id="JAD10184.1"/>
    </source>
</evidence>
<dbReference type="InterPro" id="IPR026516">
    <property type="entry name" value="THAP1/10"/>
</dbReference>
<evidence type="ECO:0000256" key="1">
    <source>
        <dbReference type="ARBA" id="ARBA00022723"/>
    </source>
</evidence>